<sequence>MTTLWLETGYGSSREAVKAIEGARKLGYQVGWGNPETTLGKTPVGSVDYCEGWLGYNPNPDFYPVFLHDWMHRRWGILTGGAKFIGDWFVKSAERYKAFPAKIVEDSQEYPPGRLYLSEVVEFTQEWRYYVADGCVLETGWYDGDDELEPAPELNIDWPKGFCGAVDFGRLSTGQIALVESHHPYACGWYGEDSAAFVMWLVEGWRFMLEHSGVSG</sequence>
<evidence type="ECO:0000259" key="1">
    <source>
        <dbReference type="Pfam" id="PF18299"/>
    </source>
</evidence>
<organism evidence="2">
    <name type="scientific">uncultured Caudovirales phage</name>
    <dbReference type="NCBI Taxonomy" id="2100421"/>
    <lineage>
        <taxon>Viruses</taxon>
        <taxon>Duplodnaviria</taxon>
        <taxon>Heunggongvirae</taxon>
        <taxon>Uroviricota</taxon>
        <taxon>Caudoviricetes</taxon>
        <taxon>Peduoviridae</taxon>
        <taxon>Maltschvirus</taxon>
        <taxon>Maltschvirus maltsch</taxon>
    </lineage>
</organism>
<dbReference type="InterPro" id="IPR041261">
    <property type="entry name" value="R2K_2"/>
</dbReference>
<proteinExistence type="predicted"/>
<gene>
    <name evidence="2" type="ORF">UFOVP1229_163</name>
</gene>
<dbReference type="Pfam" id="PF18299">
    <property type="entry name" value="R2K_2"/>
    <property type="match status" value="1"/>
</dbReference>
<accession>A0A6J5RJB5</accession>
<protein>
    <recommendedName>
        <fullName evidence="1">ATP-grasp domain-containing protein</fullName>
    </recommendedName>
</protein>
<name>A0A6J5RJB5_9CAUD</name>
<evidence type="ECO:0000313" key="2">
    <source>
        <dbReference type="EMBL" id="CAB4191834.1"/>
    </source>
</evidence>
<reference evidence="2" key="1">
    <citation type="submission" date="2020-05" db="EMBL/GenBank/DDBJ databases">
        <authorList>
            <person name="Chiriac C."/>
            <person name="Salcher M."/>
            <person name="Ghai R."/>
            <person name="Kavagutti S V."/>
        </authorList>
    </citation>
    <scope>NUCLEOTIDE SEQUENCE</scope>
</reference>
<feature type="domain" description="ATP-grasp" evidence="1">
    <location>
        <begin position="88"/>
        <end position="197"/>
    </location>
</feature>
<dbReference type="EMBL" id="LR797178">
    <property type="protein sequence ID" value="CAB4191834.1"/>
    <property type="molecule type" value="Genomic_DNA"/>
</dbReference>